<accession>A0ABQ2L0G8</accession>
<dbReference type="RefSeq" id="WP_018976026.1">
    <property type="nucleotide sequence ID" value="NZ_BMLN01000004.1"/>
</dbReference>
<comment type="caution">
    <text evidence="3">The sequence shown here is derived from an EMBL/GenBank/DDBJ whole genome shotgun (WGS) entry which is preliminary data.</text>
</comment>
<organism evidence="3 4">
    <name type="scientific">Saccharibacillus kuerlensis</name>
    <dbReference type="NCBI Taxonomy" id="459527"/>
    <lineage>
        <taxon>Bacteria</taxon>
        <taxon>Bacillati</taxon>
        <taxon>Bacillota</taxon>
        <taxon>Bacilli</taxon>
        <taxon>Bacillales</taxon>
        <taxon>Paenibacillaceae</taxon>
        <taxon>Saccharibacillus</taxon>
    </lineage>
</organism>
<keyword evidence="1" id="KW-0732">Signal</keyword>
<sequence length="765" mass="82120">MKRIKLEFPAPRRTAAAVLAAAMLCSPVWTGQASAAESGETTNFTASALTNAIPEGAKISSVAAASTAQKLFPELTPAKVTSVDYSAYYNESNASKTWRITYTLSSRDNGTASVSVDAVNGNVLDAYLPVSGENEAKVTREQASEQAESFLRRAMPDKKASDFVAEDLTSPAPAGYGGGRTLTPLFGSSSYSFSFRIKVNGVPSQSETAFVSIGASGSITGFSRSMNNLSYPSATPKVSEAEAQQSFESDFDMELSYVPVNGWGGSASRYYLGYVPHAASTVPIDASTGQKLDPTTGLAYASAIGAEGEALKNGSAFVPTPLKTEEAAQRQLEKLGLIPAGYKLTGQQTHTQDYPKKNTKVWMLDLNRMTKGSSGNINAQLNAETGQLYNYYSYEQNVSNNGDVQPTAANQSQAAAWASKLLPNAGEWRMISVPKSGDWVLNYTFQRYESGIPVAGDTASVTIDKAGTLKEYYFTAPSSGMKGTFPSADTVKISAADAKEKFLDEAELQLYYSRFDRSSGPSGEVDSVMKLTYVPMLKAGGQLGNFNILDASDGKWKTLYGFGIEQRPSTAASDIAGHKNEAALEKMVDHGVLIPDEAGNINPDARLTRAQWADMLARAMQPDYVSYNSYAGMSLFKDVEADSPDQSAIGFLVSQGWLKPDQSSNFRPEAELTRDELAQLLMGVLKYDKLASYYNSTVELPGIADAESIVNKGDAVLAIKLGLLPPINGSFLPEQVVTKADAAVVLLQLSELQGKTDTFMNWNSW</sequence>
<dbReference type="InterPro" id="IPR001119">
    <property type="entry name" value="SLH_dom"/>
</dbReference>
<proteinExistence type="predicted"/>
<evidence type="ECO:0000259" key="2">
    <source>
        <dbReference type="PROSITE" id="PS51272"/>
    </source>
</evidence>
<reference evidence="4" key="1">
    <citation type="journal article" date="2019" name="Int. J. Syst. Evol. Microbiol.">
        <title>The Global Catalogue of Microorganisms (GCM) 10K type strain sequencing project: providing services to taxonomists for standard genome sequencing and annotation.</title>
        <authorList>
            <consortium name="The Broad Institute Genomics Platform"/>
            <consortium name="The Broad Institute Genome Sequencing Center for Infectious Disease"/>
            <person name="Wu L."/>
            <person name="Ma J."/>
        </authorList>
    </citation>
    <scope>NUCLEOTIDE SEQUENCE [LARGE SCALE GENOMIC DNA]</scope>
    <source>
        <strain evidence="4">CGMCC 1.6964</strain>
    </source>
</reference>
<dbReference type="Proteomes" id="UP000606653">
    <property type="component" value="Unassembled WGS sequence"/>
</dbReference>
<dbReference type="Pfam" id="PF00395">
    <property type="entry name" value="SLH"/>
    <property type="match status" value="2"/>
</dbReference>
<evidence type="ECO:0000313" key="4">
    <source>
        <dbReference type="Proteomes" id="UP000606653"/>
    </source>
</evidence>
<dbReference type="EMBL" id="BMLN01000004">
    <property type="protein sequence ID" value="GGN98716.1"/>
    <property type="molecule type" value="Genomic_DNA"/>
</dbReference>
<dbReference type="Pfam" id="PF16244">
    <property type="entry name" value="DUF4901"/>
    <property type="match status" value="2"/>
</dbReference>
<dbReference type="PROSITE" id="PS51272">
    <property type="entry name" value="SLH"/>
    <property type="match status" value="2"/>
</dbReference>
<feature type="domain" description="SLH" evidence="2">
    <location>
        <begin position="567"/>
        <end position="630"/>
    </location>
</feature>
<feature type="domain" description="SLH" evidence="2">
    <location>
        <begin position="632"/>
        <end position="695"/>
    </location>
</feature>
<dbReference type="InterPro" id="IPR032599">
    <property type="entry name" value="YcdB/YcdC_rep_domain"/>
</dbReference>
<evidence type="ECO:0000313" key="3">
    <source>
        <dbReference type="EMBL" id="GGN98716.1"/>
    </source>
</evidence>
<gene>
    <name evidence="3" type="ORF">GCM10010969_18130</name>
</gene>
<feature type="chain" id="PRO_5045550357" description="SLH domain-containing protein" evidence="1">
    <location>
        <begin position="36"/>
        <end position="765"/>
    </location>
</feature>
<feature type="signal peptide" evidence="1">
    <location>
        <begin position="1"/>
        <end position="35"/>
    </location>
</feature>
<name>A0ABQ2L0G8_9BACL</name>
<evidence type="ECO:0000256" key="1">
    <source>
        <dbReference type="SAM" id="SignalP"/>
    </source>
</evidence>
<keyword evidence="4" id="KW-1185">Reference proteome</keyword>
<protein>
    <recommendedName>
        <fullName evidence="2">SLH domain-containing protein</fullName>
    </recommendedName>
</protein>